<dbReference type="InterPro" id="IPR037021">
    <property type="entry name" value="RnfH_sf"/>
</dbReference>
<dbReference type="OrthoDB" id="9796575at2"/>
<evidence type="ECO:0000313" key="4">
    <source>
        <dbReference type="EMBL" id="RZS80770.1"/>
    </source>
</evidence>
<name>A0A4Q7NCY6_9BURK</name>
<evidence type="ECO:0000313" key="5">
    <source>
        <dbReference type="Proteomes" id="UP000292445"/>
    </source>
</evidence>
<dbReference type="Gene3D" id="3.10.20.280">
    <property type="entry name" value="RnfH-like"/>
    <property type="match status" value="1"/>
</dbReference>
<dbReference type="Pfam" id="PF03658">
    <property type="entry name" value="Ub-RnfH"/>
    <property type="match status" value="1"/>
</dbReference>
<keyword evidence="5" id="KW-1185">Reference proteome</keyword>
<comment type="caution">
    <text evidence="4">The sequence shown here is derived from an EMBL/GenBank/DDBJ whole genome shotgun (WGS) entry which is preliminary data.</text>
</comment>
<gene>
    <name evidence="4" type="ORF">EV675_3382</name>
</gene>
<evidence type="ECO:0000256" key="3">
    <source>
        <dbReference type="SAM" id="MobiDB-lite"/>
    </source>
</evidence>
<protein>
    <recommendedName>
        <fullName evidence="2">UPF0125 protein EV675_3382</fullName>
    </recommendedName>
</protein>
<dbReference type="NCBIfam" id="NF002490">
    <property type="entry name" value="PRK01777.1"/>
    <property type="match status" value="1"/>
</dbReference>
<sequence>MDSPAGQGGTVAVSVCYADATETWLRELVLPQGATLADAIRASGFRLAYPGVDPARAGTGVHGRRRPLDHVLHDHDRVEIYRPLVFDPKESRRRRAAHKAASAGAKGRGRAR</sequence>
<evidence type="ECO:0000256" key="2">
    <source>
        <dbReference type="HAMAP-Rule" id="MF_00460"/>
    </source>
</evidence>
<feature type="region of interest" description="Disordered" evidence="3">
    <location>
        <begin position="90"/>
        <end position="112"/>
    </location>
</feature>
<dbReference type="Proteomes" id="UP000292445">
    <property type="component" value="Unassembled WGS sequence"/>
</dbReference>
<reference evidence="4 5" key="1">
    <citation type="submission" date="2019-02" db="EMBL/GenBank/DDBJ databases">
        <title>Genomic Encyclopedia of Type Strains, Phase IV (KMG-IV): sequencing the most valuable type-strain genomes for metagenomic binning, comparative biology and taxonomic classification.</title>
        <authorList>
            <person name="Goeker M."/>
        </authorList>
    </citation>
    <scope>NUCLEOTIDE SEQUENCE [LARGE SCALE GENOMIC DNA]</scope>
    <source>
        <strain evidence="4 5">K24</strain>
    </source>
</reference>
<dbReference type="EMBL" id="SGXC01000002">
    <property type="protein sequence ID" value="RZS80770.1"/>
    <property type="molecule type" value="Genomic_DNA"/>
</dbReference>
<dbReference type="HAMAP" id="MF_00460">
    <property type="entry name" value="UPF0125_RnfH"/>
    <property type="match status" value="1"/>
</dbReference>
<dbReference type="AlphaFoldDB" id="A0A4Q7NCY6"/>
<dbReference type="PANTHER" id="PTHR37483:SF1">
    <property type="entry name" value="UPF0125 PROTEIN RATB"/>
    <property type="match status" value="1"/>
</dbReference>
<comment type="similarity">
    <text evidence="1 2">Belongs to the UPF0125 (RnfH) family.</text>
</comment>
<evidence type="ECO:0000256" key="1">
    <source>
        <dbReference type="ARBA" id="ARBA00010645"/>
    </source>
</evidence>
<dbReference type="PANTHER" id="PTHR37483">
    <property type="entry name" value="UPF0125 PROTEIN RATB"/>
    <property type="match status" value="1"/>
</dbReference>
<accession>A0A4Q7NCY6</accession>
<dbReference type="RefSeq" id="WP_130358394.1">
    <property type="nucleotide sequence ID" value="NZ_SGXC01000002.1"/>
</dbReference>
<organism evidence="4 5">
    <name type="scientific">Pigmentiphaga kullae</name>
    <dbReference type="NCBI Taxonomy" id="151784"/>
    <lineage>
        <taxon>Bacteria</taxon>
        <taxon>Pseudomonadati</taxon>
        <taxon>Pseudomonadota</taxon>
        <taxon>Betaproteobacteria</taxon>
        <taxon>Burkholderiales</taxon>
        <taxon>Alcaligenaceae</taxon>
        <taxon>Pigmentiphaga</taxon>
    </lineage>
</organism>
<dbReference type="SUPFAM" id="SSF54285">
    <property type="entry name" value="MoaD/ThiS"/>
    <property type="match status" value="1"/>
</dbReference>
<dbReference type="InterPro" id="IPR016155">
    <property type="entry name" value="Mopterin_synth/thiamin_S_b"/>
</dbReference>
<proteinExistence type="inferred from homology"/>
<dbReference type="InterPro" id="IPR005346">
    <property type="entry name" value="RnfH"/>
</dbReference>